<dbReference type="SUPFAM" id="SSF82199">
    <property type="entry name" value="SET domain"/>
    <property type="match status" value="1"/>
</dbReference>
<dbReference type="EMBL" id="HBIX01035188">
    <property type="protein sequence ID" value="CAE0730212.1"/>
    <property type="molecule type" value="Transcribed_RNA"/>
</dbReference>
<gene>
    <name evidence="4" type="ORF">PAUS00366_LOCUS22998</name>
</gene>
<dbReference type="InterPro" id="IPR001214">
    <property type="entry name" value="SET_dom"/>
</dbReference>
<reference evidence="4" key="1">
    <citation type="submission" date="2021-01" db="EMBL/GenBank/DDBJ databases">
        <authorList>
            <person name="Corre E."/>
            <person name="Pelletier E."/>
            <person name="Niang G."/>
            <person name="Scheremetjew M."/>
            <person name="Finn R."/>
            <person name="Kale V."/>
            <person name="Holt S."/>
            <person name="Cochrane G."/>
            <person name="Meng A."/>
            <person name="Brown T."/>
            <person name="Cohen L."/>
        </authorList>
    </citation>
    <scope>NUCLEOTIDE SEQUENCE</scope>
    <source>
        <strain evidence="4">10249 10 AB</strain>
    </source>
</reference>
<evidence type="ECO:0000313" key="4">
    <source>
        <dbReference type="EMBL" id="CAE0730212.1"/>
    </source>
</evidence>
<feature type="domain" description="SET" evidence="3">
    <location>
        <begin position="154"/>
        <end position="319"/>
    </location>
</feature>
<dbReference type="Gene3D" id="2.170.270.10">
    <property type="entry name" value="SET domain"/>
    <property type="match status" value="1"/>
</dbReference>
<feature type="compositionally biased region" description="Polar residues" evidence="1">
    <location>
        <begin position="270"/>
        <end position="279"/>
    </location>
</feature>
<evidence type="ECO:0000259" key="3">
    <source>
        <dbReference type="PROSITE" id="PS50280"/>
    </source>
</evidence>
<dbReference type="PROSITE" id="PS50280">
    <property type="entry name" value="SET"/>
    <property type="match status" value="1"/>
</dbReference>
<evidence type="ECO:0000256" key="1">
    <source>
        <dbReference type="SAM" id="MobiDB-lite"/>
    </source>
</evidence>
<keyword evidence="2" id="KW-0812">Transmembrane</keyword>
<feature type="transmembrane region" description="Helical" evidence="2">
    <location>
        <begin position="21"/>
        <end position="39"/>
    </location>
</feature>
<dbReference type="InterPro" id="IPR046341">
    <property type="entry name" value="SET_dom_sf"/>
</dbReference>
<protein>
    <recommendedName>
        <fullName evidence="3">SET domain-containing protein</fullName>
    </recommendedName>
</protein>
<sequence>MVAMAKMKGNKWLSLIEANRWYRYIILFGFSVTIISRAWNFPMNENDTDTVGSMSSFSSLRPPNESLSSATAATTKNVALYPPELRPDPTMWSIMTREDMDKYLECDYEIERAIHTPETWIGMREAYISVVGSEKATVELVPNTEKTFETAFRLQFEVRQSPGKGRGIFARTNVPRGEILYDFSQSAQFKKGSEFAEFLRILRPELACDVLMWSYVQYFGEGVLGSRSNPKDYESQLSDLRIIVDLDPGSFCNDGGRKKGNMAWLNSKGQISRQSNVNDPPSARIRRRNGSIREDAVKSAPLVAIRDIAAGEELMCIYNQFSEGLGLMIK</sequence>
<organism evidence="4">
    <name type="scientific">Pseudo-nitzschia australis</name>
    <dbReference type="NCBI Taxonomy" id="44445"/>
    <lineage>
        <taxon>Eukaryota</taxon>
        <taxon>Sar</taxon>
        <taxon>Stramenopiles</taxon>
        <taxon>Ochrophyta</taxon>
        <taxon>Bacillariophyta</taxon>
        <taxon>Bacillariophyceae</taxon>
        <taxon>Bacillariophycidae</taxon>
        <taxon>Bacillariales</taxon>
        <taxon>Bacillariaceae</taxon>
        <taxon>Pseudo-nitzschia</taxon>
    </lineage>
</organism>
<keyword evidence="2" id="KW-0472">Membrane</keyword>
<feature type="region of interest" description="Disordered" evidence="1">
    <location>
        <begin position="270"/>
        <end position="290"/>
    </location>
</feature>
<evidence type="ECO:0000256" key="2">
    <source>
        <dbReference type="SAM" id="Phobius"/>
    </source>
</evidence>
<keyword evidence="2" id="KW-1133">Transmembrane helix</keyword>
<name>A0A7S4AXI3_9STRA</name>
<proteinExistence type="predicted"/>
<accession>A0A7S4AXI3</accession>
<dbReference type="Pfam" id="PF00856">
    <property type="entry name" value="SET"/>
    <property type="match status" value="1"/>
</dbReference>
<dbReference type="AlphaFoldDB" id="A0A7S4AXI3"/>